<comment type="caution">
    <text evidence="1">The sequence shown here is derived from an EMBL/GenBank/DDBJ whole genome shotgun (WGS) entry which is preliminary data.</text>
</comment>
<dbReference type="EMBL" id="DRZI01000077">
    <property type="protein sequence ID" value="HHP81419.1"/>
    <property type="molecule type" value="Genomic_DNA"/>
</dbReference>
<reference evidence="1" key="1">
    <citation type="journal article" date="2020" name="mSystems">
        <title>Genome- and Community-Level Interaction Insights into Carbon Utilization and Element Cycling Functions of Hydrothermarchaeota in Hydrothermal Sediment.</title>
        <authorList>
            <person name="Zhou Z."/>
            <person name="Liu Y."/>
            <person name="Xu W."/>
            <person name="Pan J."/>
            <person name="Luo Z.H."/>
            <person name="Li M."/>
        </authorList>
    </citation>
    <scope>NUCLEOTIDE SEQUENCE [LARGE SCALE GENOMIC DNA]</scope>
    <source>
        <strain evidence="1">SpSt-1121</strain>
    </source>
</reference>
<organism evidence="1">
    <name type="scientific">Ignisphaera aggregans</name>
    <dbReference type="NCBI Taxonomy" id="334771"/>
    <lineage>
        <taxon>Archaea</taxon>
        <taxon>Thermoproteota</taxon>
        <taxon>Thermoprotei</taxon>
        <taxon>Desulfurococcales</taxon>
        <taxon>Desulfurococcaceae</taxon>
        <taxon>Ignisphaera</taxon>
    </lineage>
</organism>
<accession>A0A7C5XG29</accession>
<proteinExistence type="predicted"/>
<protein>
    <recommendedName>
        <fullName evidence="2">THUMP domain-containing protein</fullName>
    </recommendedName>
</protein>
<evidence type="ECO:0008006" key="2">
    <source>
        <dbReference type="Google" id="ProtNLM"/>
    </source>
</evidence>
<sequence>MINVKGSEHLKVIVTTDVGLERFACIDIENIFMFSSINIFCISLENHGISVVLSPDPVDPFHIAKVIVSRHVRGYWAIPIQRVCKALYEDIVKASIELIFLLNVHRPVKIIGVCRKRGWYIDSCSSLLKYIGNFIESIDIAEVDFHNYEYILRIEIIQNIAGLTIYRKEDEKLFRIRKL</sequence>
<dbReference type="SUPFAM" id="SSF143437">
    <property type="entry name" value="THUMP domain-like"/>
    <property type="match status" value="1"/>
</dbReference>
<evidence type="ECO:0000313" key="1">
    <source>
        <dbReference type="EMBL" id="HHP81419.1"/>
    </source>
</evidence>
<name>A0A7C5XG29_9CREN</name>
<dbReference type="AlphaFoldDB" id="A0A7C5XG29"/>
<gene>
    <name evidence="1" type="ORF">ENM84_02010</name>
</gene>